<keyword evidence="3" id="KW-1185">Reference proteome</keyword>
<protein>
    <submittedName>
        <fullName evidence="2">Uncharacterized protein</fullName>
    </submittedName>
</protein>
<dbReference type="PANTHER" id="PTHR47337">
    <property type="entry name" value="TETRATRICOPEPTIDE REPEAT (TPR)-LIKE SUPERFAMILY PROTEIN"/>
    <property type="match status" value="1"/>
</dbReference>
<proteinExistence type="predicted"/>
<reference evidence="2 3" key="1">
    <citation type="journal article" date="2021" name="Comput. Struct. Biotechnol. J.">
        <title>De novo genome assembly of the potent medicinal plant Rehmannia glutinosa using nanopore technology.</title>
        <authorList>
            <person name="Ma L."/>
            <person name="Dong C."/>
            <person name="Song C."/>
            <person name="Wang X."/>
            <person name="Zheng X."/>
            <person name="Niu Y."/>
            <person name="Chen S."/>
            <person name="Feng W."/>
        </authorList>
    </citation>
    <scope>NUCLEOTIDE SEQUENCE [LARGE SCALE GENOMIC DNA]</scope>
    <source>
        <strain evidence="2">DH-2019</strain>
    </source>
</reference>
<name>A0ABR0X8R0_REHGL</name>
<accession>A0ABR0X8R0</accession>
<gene>
    <name evidence="2" type="ORF">DH2020_010284</name>
</gene>
<evidence type="ECO:0000313" key="2">
    <source>
        <dbReference type="EMBL" id="KAK6156036.1"/>
    </source>
</evidence>
<organism evidence="2 3">
    <name type="scientific">Rehmannia glutinosa</name>
    <name type="common">Chinese foxglove</name>
    <dbReference type="NCBI Taxonomy" id="99300"/>
    <lineage>
        <taxon>Eukaryota</taxon>
        <taxon>Viridiplantae</taxon>
        <taxon>Streptophyta</taxon>
        <taxon>Embryophyta</taxon>
        <taxon>Tracheophyta</taxon>
        <taxon>Spermatophyta</taxon>
        <taxon>Magnoliopsida</taxon>
        <taxon>eudicotyledons</taxon>
        <taxon>Gunneridae</taxon>
        <taxon>Pentapetalae</taxon>
        <taxon>asterids</taxon>
        <taxon>lamiids</taxon>
        <taxon>Lamiales</taxon>
        <taxon>Orobanchaceae</taxon>
        <taxon>Rehmannieae</taxon>
        <taxon>Rehmannia</taxon>
    </lineage>
</organism>
<dbReference type="EMBL" id="JABTTQ020000005">
    <property type="protein sequence ID" value="KAK6156036.1"/>
    <property type="molecule type" value="Genomic_DNA"/>
</dbReference>
<comment type="caution">
    <text evidence="2">The sequence shown here is derived from an EMBL/GenBank/DDBJ whole genome shotgun (WGS) entry which is preliminary data.</text>
</comment>
<evidence type="ECO:0000313" key="3">
    <source>
        <dbReference type="Proteomes" id="UP001318860"/>
    </source>
</evidence>
<dbReference type="Proteomes" id="UP001318860">
    <property type="component" value="Unassembled WGS sequence"/>
</dbReference>
<evidence type="ECO:0000256" key="1">
    <source>
        <dbReference type="SAM" id="MobiDB-lite"/>
    </source>
</evidence>
<feature type="region of interest" description="Disordered" evidence="1">
    <location>
        <begin position="1"/>
        <end position="22"/>
    </location>
</feature>
<sequence length="98" mass="10937">MEKLKSVIPEPLKQKISESTTDDLHSTSSSLLHFFQALPLFHQMVRDLTDPEMALCGKNKEAALEAKAKGNECFSKGDYSSALHFYSQVEKGTILVSY</sequence>
<dbReference type="SUPFAM" id="SSF48452">
    <property type="entry name" value="TPR-like"/>
    <property type="match status" value="1"/>
</dbReference>
<dbReference type="PANTHER" id="PTHR47337:SF1">
    <property type="entry name" value="TETRATRICOPEPTIDE REPEAT (TPR)-LIKE SUPERFAMILY PROTEIN"/>
    <property type="match status" value="1"/>
</dbReference>
<dbReference type="InterPro" id="IPR011990">
    <property type="entry name" value="TPR-like_helical_dom_sf"/>
</dbReference>
<dbReference type="Gene3D" id="1.25.40.10">
    <property type="entry name" value="Tetratricopeptide repeat domain"/>
    <property type="match status" value="1"/>
</dbReference>